<protein>
    <submittedName>
        <fullName evidence="1">LlaJI family restriction endonuclease</fullName>
    </submittedName>
</protein>
<dbReference type="InterPro" id="IPR018579">
    <property type="entry name" value="Restrct_endonuc_II_LlaJI"/>
</dbReference>
<dbReference type="Proteomes" id="UP000196435">
    <property type="component" value="Unassembled WGS sequence"/>
</dbReference>
<reference evidence="2" key="1">
    <citation type="submission" date="2016-12" db="EMBL/GenBank/DDBJ databases">
        <authorList>
            <person name="Song W.-J."/>
            <person name="Kurnit D.M."/>
        </authorList>
    </citation>
    <scope>NUCLEOTIDE SEQUENCE [LARGE SCALE GENOMIC DNA]</scope>
    <source>
        <strain evidence="2">HGB1681</strain>
    </source>
</reference>
<proteinExistence type="predicted"/>
<reference evidence="3" key="2">
    <citation type="submission" date="2016-12" db="EMBL/GenBank/DDBJ databases">
        <authorList>
            <person name="Gaudriault S."/>
        </authorList>
    </citation>
    <scope>NUCLEOTIDE SEQUENCE [LARGE SCALE GENOMIC DNA]</scope>
    <source>
        <strain evidence="3">HGB1681 (deposited as PTA-6826 in the American Type Culture Collection)</strain>
    </source>
</reference>
<dbReference type="Pfam" id="PF09563">
    <property type="entry name" value="RE_LlaJI"/>
    <property type="match status" value="1"/>
</dbReference>
<sequence length="436" mass="49338">MKNSPDFHFSFFNDRHAVNELPDSLFDSLKFNGLIPPGSMNIHFCGLVSHEGKTAIFLPRNSKVKDDADKEEIAWSLLRSIHRYKKTADSATETADEGDDIIGSDSLSLIISLINDYAVNGLYSRRVRFTVRNNGKADWKKTISRMPSFVVGNDIFYPEIYGTKSRTIHNCDISQIHAQVIRELCLSVGWIDFLDPGAAVQALAHIPPPLTSKEIQIALLMKELHVTYSDRDIFLLKHLIQYLRKGSGNINNNMVIGIRECHGLWERMLDTCLLYTEKVNHRLTAPVYKISGDYILASLKGHRTDTVLRHPDENKYVIVDAKYYGAGSVATAPKLADIIKQFYYAKAMKIIENSAENIINVFVFPGSKGNIESVHMAPRGLKRKYRKEDCLDNDYPPILCLYQDPVELLSQYSRGKSLDKLSEKIINLSFTDSQSS</sequence>
<evidence type="ECO:0000313" key="2">
    <source>
        <dbReference type="EMBL" id="SIP75158.1"/>
    </source>
</evidence>
<dbReference type="RefSeq" id="WP_086954418.1">
    <property type="nucleotide sequence ID" value="NZ_CAWNQC010000301.1"/>
</dbReference>
<dbReference type="EMBL" id="NIBU01000098">
    <property type="protein sequence ID" value="PHM28316.1"/>
    <property type="molecule type" value="Genomic_DNA"/>
</dbReference>
<keyword evidence="4" id="KW-1185">Reference proteome</keyword>
<keyword evidence="1" id="KW-0255">Endonuclease</keyword>
<dbReference type="AlphaFoldDB" id="A0A1N6N230"/>
<dbReference type="Proteomes" id="UP000224871">
    <property type="component" value="Unassembled WGS sequence"/>
</dbReference>
<reference evidence="1 4" key="3">
    <citation type="journal article" date="2017" name="Nat. Microbiol.">
        <title>Natural product diversity associated with the nematode symbionts Photorhabdus and Xenorhabdus.</title>
        <authorList>
            <person name="Tobias N.J."/>
            <person name="Wolff H."/>
            <person name="Djahanschiri B."/>
            <person name="Grundmann F."/>
            <person name="Kronenwerth M."/>
            <person name="Shi Y.M."/>
            <person name="Simonyi S."/>
            <person name="Grun P."/>
            <person name="Shapiro-Ilan D."/>
            <person name="Pidot S.J."/>
            <person name="Stinear T.P."/>
            <person name="Ebersberger I."/>
            <person name="Bode H.B."/>
        </authorList>
    </citation>
    <scope>NUCLEOTIDE SEQUENCE [LARGE SCALE GENOMIC DNA]</scope>
    <source>
        <strain evidence="1 4">DSM 16336</strain>
    </source>
</reference>
<accession>A0A1N6N230</accession>
<name>A0A1N6N230_9GAMM</name>
<dbReference type="OrthoDB" id="9811025at2"/>
<evidence type="ECO:0000313" key="1">
    <source>
        <dbReference type="EMBL" id="PHM28316.1"/>
    </source>
</evidence>
<organism evidence="2 3">
    <name type="scientific">Xenorhabdus innexi</name>
    <dbReference type="NCBI Taxonomy" id="290109"/>
    <lineage>
        <taxon>Bacteria</taxon>
        <taxon>Pseudomonadati</taxon>
        <taxon>Pseudomonadota</taxon>
        <taxon>Gammaproteobacteria</taxon>
        <taxon>Enterobacterales</taxon>
        <taxon>Morganellaceae</taxon>
        <taxon>Xenorhabdus</taxon>
    </lineage>
</organism>
<evidence type="ECO:0000313" key="4">
    <source>
        <dbReference type="Proteomes" id="UP000224871"/>
    </source>
</evidence>
<gene>
    <name evidence="1" type="ORF">Xinn_03863</name>
    <name evidence="2" type="ORF">XIS1_960006</name>
</gene>
<dbReference type="GO" id="GO:0004519">
    <property type="term" value="F:endonuclease activity"/>
    <property type="evidence" value="ECO:0007669"/>
    <property type="project" value="UniProtKB-KW"/>
</dbReference>
<dbReference type="EMBL" id="FTLG01000243">
    <property type="protein sequence ID" value="SIP75158.1"/>
    <property type="molecule type" value="Genomic_DNA"/>
</dbReference>
<keyword evidence="1" id="KW-0378">Hydrolase</keyword>
<evidence type="ECO:0000313" key="3">
    <source>
        <dbReference type="Proteomes" id="UP000196435"/>
    </source>
</evidence>
<keyword evidence="1" id="KW-0540">Nuclease</keyword>